<evidence type="ECO:0000313" key="21">
    <source>
        <dbReference type="Proteomes" id="UP000260970"/>
    </source>
</evidence>
<dbReference type="Proteomes" id="UP000260717">
    <property type="component" value="Unassembled WGS sequence"/>
</dbReference>
<dbReference type="EMBL" id="QSJS01000035">
    <property type="protein sequence ID" value="RHD90001.1"/>
    <property type="molecule type" value="Genomic_DNA"/>
</dbReference>
<dbReference type="Proteomes" id="UP000286341">
    <property type="component" value="Unassembled WGS sequence"/>
</dbReference>
<dbReference type="InterPro" id="IPR051081">
    <property type="entry name" value="HTH_MetalResp_TranReg"/>
</dbReference>
<dbReference type="EMBL" id="QSDV01000059">
    <property type="protein sequence ID" value="RGZ13576.1"/>
    <property type="molecule type" value="Genomic_DNA"/>
</dbReference>
<dbReference type="EMBL" id="QSEN01000056">
    <property type="protein sequence ID" value="RGZ73201.1"/>
    <property type="molecule type" value="Genomic_DNA"/>
</dbReference>
<reference evidence="20 21" key="2">
    <citation type="submission" date="2018-08" db="EMBL/GenBank/DDBJ databases">
        <title>A genome reference for cultivated species of the human gut microbiota.</title>
        <authorList>
            <person name="Zou Y."/>
            <person name="Xue W."/>
            <person name="Luo G."/>
        </authorList>
    </citation>
    <scope>NUCLEOTIDE SEQUENCE [LARGE SCALE GENOMIC DNA]</scope>
    <source>
        <strain evidence="11 25">AF17-27</strain>
        <strain evidence="10 26">AF18-16LB</strain>
        <strain evidence="9 22">AF25-15</strain>
        <strain evidence="18 29">AM16-11</strain>
        <strain evidence="17 27">AM30-13AC</strain>
        <strain evidence="16 30">AM42-17AT</strain>
        <strain evidence="15 31">AM44-1AT</strain>
        <strain evidence="14 24">AM47-6BH</strain>
        <strain evidence="13 23">AM48-7</strain>
        <strain evidence="12 28">AM54-25XD</strain>
        <strain evidence="8 21">OM05-6AA</strain>
        <strain evidence="7 20">OM08-12AT</strain>
    </source>
</reference>
<dbReference type="Proteomes" id="UP000479563">
    <property type="component" value="Unassembled WGS sequence"/>
</dbReference>
<dbReference type="EMBL" id="JRFS01000051">
    <property type="protein sequence ID" value="PWE82393.1"/>
    <property type="molecule type" value="Genomic_DNA"/>
</dbReference>
<dbReference type="Proteomes" id="UP000286220">
    <property type="component" value="Unassembled WGS sequence"/>
</dbReference>
<protein>
    <submittedName>
        <fullName evidence="6">ArsR family transcriptional regulator</fullName>
    </submittedName>
    <submittedName>
        <fullName evidence="5">Autorepressor SdpR family transcription factor</fullName>
    </submittedName>
</protein>
<evidence type="ECO:0000313" key="27">
    <source>
        <dbReference type="Proteomes" id="UP000284835"/>
    </source>
</evidence>
<evidence type="ECO:0000256" key="1">
    <source>
        <dbReference type="ARBA" id="ARBA00023015"/>
    </source>
</evidence>
<evidence type="ECO:0000256" key="2">
    <source>
        <dbReference type="ARBA" id="ARBA00023125"/>
    </source>
</evidence>
<evidence type="ECO:0000313" key="19">
    <source>
        <dbReference type="Proteomes" id="UP000245905"/>
    </source>
</evidence>
<evidence type="ECO:0000313" key="12">
    <source>
        <dbReference type="EMBL" id="RGZ13576.1"/>
    </source>
</evidence>
<keyword evidence="3" id="KW-0804">Transcription</keyword>
<dbReference type="EMBL" id="QRUJ01000024">
    <property type="protein sequence ID" value="RGR52306.1"/>
    <property type="molecule type" value="Genomic_DNA"/>
</dbReference>
<dbReference type="InterPro" id="IPR036388">
    <property type="entry name" value="WH-like_DNA-bd_sf"/>
</dbReference>
<evidence type="ECO:0000313" key="28">
    <source>
        <dbReference type="Proteomes" id="UP000285209"/>
    </source>
</evidence>
<dbReference type="PANTHER" id="PTHR33154:SF33">
    <property type="entry name" value="TRANSCRIPTIONAL REPRESSOR SDPR"/>
    <property type="match status" value="1"/>
</dbReference>
<evidence type="ECO:0000313" key="14">
    <source>
        <dbReference type="EMBL" id="RGZ94900.1"/>
    </source>
</evidence>
<evidence type="ECO:0000313" key="22">
    <source>
        <dbReference type="Proteomes" id="UP000266066"/>
    </source>
</evidence>
<evidence type="ECO:0000256" key="3">
    <source>
        <dbReference type="ARBA" id="ARBA00023163"/>
    </source>
</evidence>
<dbReference type="PROSITE" id="PS50987">
    <property type="entry name" value="HTH_ARSR_2"/>
    <property type="match status" value="1"/>
</dbReference>
<evidence type="ECO:0000313" key="13">
    <source>
        <dbReference type="EMBL" id="RGZ73201.1"/>
    </source>
</evidence>
<evidence type="ECO:0000313" key="24">
    <source>
        <dbReference type="Proteomes" id="UP000283721"/>
    </source>
</evidence>
<comment type="caution">
    <text evidence="6">The sequence shown here is derived from an EMBL/GenBank/DDBJ whole genome shotgun (WGS) entry which is preliminary data.</text>
</comment>
<dbReference type="AlphaFoldDB" id="A0A2U2ED15"/>
<dbReference type="OMA" id="MTEILEW"/>
<dbReference type="EMBL" id="QSFZ01000020">
    <property type="protein sequence ID" value="RHA89073.1"/>
    <property type="molecule type" value="Genomic_DNA"/>
</dbReference>
<dbReference type="InterPro" id="IPR011991">
    <property type="entry name" value="ArsR-like_HTH"/>
</dbReference>
<dbReference type="GO" id="GO:0003700">
    <property type="term" value="F:DNA-binding transcription factor activity"/>
    <property type="evidence" value="ECO:0007669"/>
    <property type="project" value="InterPro"/>
</dbReference>
<evidence type="ECO:0000313" key="15">
    <source>
        <dbReference type="EMBL" id="RHA08807.1"/>
    </source>
</evidence>
<evidence type="ECO:0000313" key="5">
    <source>
        <dbReference type="EMBL" id="MSC61610.1"/>
    </source>
</evidence>
<dbReference type="EMBL" id="QSTI01000037">
    <property type="protein sequence ID" value="RGM44047.1"/>
    <property type="molecule type" value="Genomic_DNA"/>
</dbReference>
<dbReference type="InterPro" id="IPR047796">
    <property type="entry name" value="SdpR-like_repress"/>
</dbReference>
<keyword evidence="2" id="KW-0238">DNA-binding</keyword>
<evidence type="ECO:0000313" key="16">
    <source>
        <dbReference type="EMBL" id="RHA89073.1"/>
    </source>
</evidence>
<dbReference type="Proteomes" id="UP000284835">
    <property type="component" value="Unassembled WGS sequence"/>
</dbReference>
<dbReference type="EMBL" id="QRKN01000023">
    <property type="protein sequence ID" value="RHI16980.1"/>
    <property type="molecule type" value="Genomic_DNA"/>
</dbReference>
<dbReference type="NCBIfam" id="NF033788">
    <property type="entry name" value="HTH_metalloreg"/>
    <property type="match status" value="1"/>
</dbReference>
<evidence type="ECO:0000313" key="9">
    <source>
        <dbReference type="EMBL" id="RGR52306.1"/>
    </source>
</evidence>
<dbReference type="Pfam" id="PF01022">
    <property type="entry name" value="HTH_5"/>
    <property type="match status" value="1"/>
</dbReference>
<dbReference type="CDD" id="cd00090">
    <property type="entry name" value="HTH_ARSR"/>
    <property type="match status" value="1"/>
</dbReference>
<evidence type="ECO:0000313" key="30">
    <source>
        <dbReference type="Proteomes" id="UP000286220"/>
    </source>
</evidence>
<dbReference type="PANTHER" id="PTHR33154">
    <property type="entry name" value="TRANSCRIPTIONAL REGULATOR, ARSR FAMILY"/>
    <property type="match status" value="1"/>
</dbReference>
<dbReference type="Proteomes" id="UP000285865">
    <property type="component" value="Unassembled WGS sequence"/>
</dbReference>
<evidence type="ECO:0000313" key="10">
    <source>
        <dbReference type="EMBL" id="RGT81031.1"/>
    </source>
</evidence>
<keyword evidence="1" id="KW-0805">Transcription regulation</keyword>
<dbReference type="Proteomes" id="UP000285209">
    <property type="component" value="Unassembled WGS sequence"/>
</dbReference>
<dbReference type="Proteomes" id="UP000245905">
    <property type="component" value="Unassembled WGS sequence"/>
</dbReference>
<dbReference type="GeneID" id="98917606"/>
<evidence type="ECO:0000313" key="7">
    <source>
        <dbReference type="EMBL" id="RGM44047.1"/>
    </source>
</evidence>
<sequence length="89" mass="10348">MGETNIFKVLADSQRRDILIMLRNERLNAGEIAEKLQITPAALSYHLKLLKNADLISEYKEKNFVYYEINTTVFDELIIWVNQFGGKKV</sequence>
<accession>A0A2U2ED15</accession>
<reference evidence="6 19" key="1">
    <citation type="submission" date="2014-09" db="EMBL/GenBank/DDBJ databases">
        <title>Butyrate-producing bacteria isolated from human gut.</title>
        <authorList>
            <person name="Zhang Q."/>
            <person name="Zhao L."/>
        </authorList>
    </citation>
    <scope>NUCLEOTIDE SEQUENCE [LARGE SCALE GENOMIC DNA]</scope>
    <source>
        <strain evidence="6 19">R22</strain>
    </source>
</reference>
<dbReference type="EMBL" id="QRXR01000034">
    <property type="protein sequence ID" value="RGU19834.1"/>
    <property type="molecule type" value="Genomic_DNA"/>
</dbReference>
<gene>
    <name evidence="18" type="ORF">DW172_15570</name>
    <name evidence="17" type="ORF">DW775_15220</name>
    <name evidence="16" type="ORF">DW912_14840</name>
    <name evidence="15" type="ORF">DW948_14965</name>
    <name evidence="14" type="ORF">DW967_03435</name>
    <name evidence="13" type="ORF">DW975_15820</name>
    <name evidence="11" type="ORF">DWW89_14745</name>
    <name evidence="10" type="ORF">DWX06_08990</name>
    <name evidence="9" type="ORF">DWY38_14955</name>
    <name evidence="12" type="ORF">DXA03_15415</name>
    <name evidence="8" type="ORF">DXB72_14370</name>
    <name evidence="7" type="ORF">DXC13_14685</name>
    <name evidence="5" type="ORF">GKE07_15790</name>
    <name evidence="6" type="ORF">LD38_16085</name>
</gene>
<evidence type="ECO:0000313" key="32">
    <source>
        <dbReference type="Proteomes" id="UP000479563"/>
    </source>
</evidence>
<proteinExistence type="predicted"/>
<evidence type="ECO:0000313" key="29">
    <source>
        <dbReference type="Proteomes" id="UP000285865"/>
    </source>
</evidence>
<evidence type="ECO:0000259" key="4">
    <source>
        <dbReference type="PROSITE" id="PS50987"/>
    </source>
</evidence>
<dbReference type="Proteomes" id="UP000260970">
    <property type="component" value="Unassembled WGS sequence"/>
</dbReference>
<evidence type="ECO:0000313" key="18">
    <source>
        <dbReference type="EMBL" id="RHI16980.1"/>
    </source>
</evidence>
<dbReference type="PRINTS" id="PR00778">
    <property type="entry name" value="HTHARSR"/>
</dbReference>
<dbReference type="EMBL" id="QSUG01000020">
    <property type="protein sequence ID" value="RGN20210.1"/>
    <property type="molecule type" value="Genomic_DNA"/>
</dbReference>
<evidence type="ECO:0000313" key="8">
    <source>
        <dbReference type="EMBL" id="RGN20210.1"/>
    </source>
</evidence>
<dbReference type="NCBIfam" id="NF033789">
    <property type="entry name" value="repress_SdpR"/>
    <property type="match status" value="1"/>
</dbReference>
<evidence type="ECO:0000313" key="11">
    <source>
        <dbReference type="EMBL" id="RGU19834.1"/>
    </source>
</evidence>
<evidence type="ECO:0000313" key="31">
    <source>
        <dbReference type="Proteomes" id="UP000286341"/>
    </source>
</evidence>
<reference evidence="5 32" key="3">
    <citation type="journal article" date="2019" name="Nat. Med.">
        <title>A library of human gut bacterial isolates paired with longitudinal multiomics data enables mechanistic microbiome research.</title>
        <authorList>
            <person name="Poyet M."/>
            <person name="Groussin M."/>
            <person name="Gibbons S.M."/>
            <person name="Avila-Pacheco J."/>
            <person name="Jiang X."/>
            <person name="Kearney S.M."/>
            <person name="Perrotta A.R."/>
            <person name="Berdy B."/>
            <person name="Zhao S."/>
            <person name="Lieberman T.D."/>
            <person name="Swanson P.K."/>
            <person name="Smith M."/>
            <person name="Roesemann S."/>
            <person name="Alexander J.E."/>
            <person name="Rich S.A."/>
            <person name="Livny J."/>
            <person name="Vlamakis H."/>
            <person name="Clish C."/>
            <person name="Bullock K."/>
            <person name="Deik A."/>
            <person name="Scott J."/>
            <person name="Pierce K.A."/>
            <person name="Xavier R.J."/>
            <person name="Alm E.J."/>
        </authorList>
    </citation>
    <scope>NUCLEOTIDE SEQUENCE [LARGE SCALE GENOMIC DNA]</scope>
    <source>
        <strain evidence="5 32">BIOML-A11</strain>
    </source>
</reference>
<dbReference type="Proteomes" id="UP000266066">
    <property type="component" value="Unassembled WGS sequence"/>
</dbReference>
<dbReference type="EMBL" id="QRXG01000013">
    <property type="protein sequence ID" value="RGT81031.1"/>
    <property type="molecule type" value="Genomic_DNA"/>
</dbReference>
<dbReference type="SUPFAM" id="SSF46785">
    <property type="entry name" value="Winged helix' DNA-binding domain"/>
    <property type="match status" value="1"/>
</dbReference>
<dbReference type="Proteomes" id="UP000284296">
    <property type="component" value="Unassembled WGS sequence"/>
</dbReference>
<dbReference type="EMBL" id="WKQP01000045">
    <property type="protein sequence ID" value="MSC61610.1"/>
    <property type="molecule type" value="Genomic_DNA"/>
</dbReference>
<dbReference type="Proteomes" id="UP000283765">
    <property type="component" value="Unassembled WGS sequence"/>
</dbReference>
<dbReference type="SMART" id="SM00418">
    <property type="entry name" value="HTH_ARSR"/>
    <property type="match status" value="1"/>
</dbReference>
<evidence type="ECO:0000313" key="25">
    <source>
        <dbReference type="Proteomes" id="UP000283765"/>
    </source>
</evidence>
<evidence type="ECO:0000313" key="26">
    <source>
        <dbReference type="Proteomes" id="UP000284296"/>
    </source>
</evidence>
<evidence type="ECO:0000313" key="17">
    <source>
        <dbReference type="EMBL" id="RHD90001.1"/>
    </source>
</evidence>
<organism evidence="6 19">
    <name type="scientific">Agathobacter rectalis</name>
    <dbReference type="NCBI Taxonomy" id="39491"/>
    <lineage>
        <taxon>Bacteria</taxon>
        <taxon>Bacillati</taxon>
        <taxon>Bacillota</taxon>
        <taxon>Clostridia</taxon>
        <taxon>Lachnospirales</taxon>
        <taxon>Lachnospiraceae</taxon>
        <taxon>Agathobacter</taxon>
    </lineage>
</organism>
<dbReference type="Proteomes" id="UP000283721">
    <property type="component" value="Unassembled WGS sequence"/>
</dbReference>
<dbReference type="GO" id="GO:0003677">
    <property type="term" value="F:DNA binding"/>
    <property type="evidence" value="ECO:0007669"/>
    <property type="project" value="UniProtKB-KW"/>
</dbReference>
<dbReference type="Gene3D" id="1.10.10.10">
    <property type="entry name" value="Winged helix-like DNA-binding domain superfamily/Winged helix DNA-binding domain"/>
    <property type="match status" value="1"/>
</dbReference>
<feature type="domain" description="HTH arsR-type" evidence="4">
    <location>
        <begin position="1"/>
        <end position="89"/>
    </location>
</feature>
<dbReference type="InterPro" id="IPR036390">
    <property type="entry name" value="WH_DNA-bd_sf"/>
</dbReference>
<dbReference type="EMBL" id="QSFB01000036">
    <property type="protein sequence ID" value="RHA08807.1"/>
    <property type="molecule type" value="Genomic_DNA"/>
</dbReference>
<dbReference type="EMBL" id="QSES01000004">
    <property type="protein sequence ID" value="RGZ94900.1"/>
    <property type="molecule type" value="Genomic_DNA"/>
</dbReference>
<dbReference type="RefSeq" id="WP_005604351.1">
    <property type="nucleotide sequence ID" value="NZ_CP092643.1"/>
</dbReference>
<evidence type="ECO:0000313" key="6">
    <source>
        <dbReference type="EMBL" id="PWE82393.1"/>
    </source>
</evidence>
<dbReference type="InterPro" id="IPR001845">
    <property type="entry name" value="HTH_ArsR_DNA-bd_dom"/>
</dbReference>
<dbReference type="Proteomes" id="UP000283431">
    <property type="component" value="Unassembled WGS sequence"/>
</dbReference>
<evidence type="ECO:0000313" key="23">
    <source>
        <dbReference type="Proteomes" id="UP000283431"/>
    </source>
</evidence>
<name>A0A2U2ED15_9FIRM</name>
<evidence type="ECO:0000313" key="20">
    <source>
        <dbReference type="Proteomes" id="UP000260717"/>
    </source>
</evidence>